<accession>A0A9N9FTT6</accession>
<dbReference type="AlphaFoldDB" id="A0A9N9FTT6"/>
<organism evidence="1 2">
    <name type="scientific">Funneliformis mosseae</name>
    <name type="common">Endomycorrhizal fungus</name>
    <name type="synonym">Glomus mosseae</name>
    <dbReference type="NCBI Taxonomy" id="27381"/>
    <lineage>
        <taxon>Eukaryota</taxon>
        <taxon>Fungi</taxon>
        <taxon>Fungi incertae sedis</taxon>
        <taxon>Mucoromycota</taxon>
        <taxon>Glomeromycotina</taxon>
        <taxon>Glomeromycetes</taxon>
        <taxon>Glomerales</taxon>
        <taxon>Glomeraceae</taxon>
        <taxon>Funneliformis</taxon>
    </lineage>
</organism>
<evidence type="ECO:0000313" key="2">
    <source>
        <dbReference type="Proteomes" id="UP000789375"/>
    </source>
</evidence>
<sequence length="102" mass="11733">MGELDLTVQSGENIFGLLIASVEFLLEELFEHVQDFLFEKHTSWIQINLVLFVHTVFKLDSCKRLQNYCYEEINRTSRASTVAHTVSPTPSVLSNISFEPNR</sequence>
<name>A0A9N9FTT6_FUNMO</name>
<comment type="caution">
    <text evidence="1">The sequence shown here is derived from an EMBL/GenBank/DDBJ whole genome shotgun (WGS) entry which is preliminary data.</text>
</comment>
<keyword evidence="2" id="KW-1185">Reference proteome</keyword>
<protein>
    <submittedName>
        <fullName evidence="1">8651_t:CDS:1</fullName>
    </submittedName>
</protein>
<evidence type="ECO:0000313" key="1">
    <source>
        <dbReference type="EMBL" id="CAG8557079.1"/>
    </source>
</evidence>
<dbReference type="Proteomes" id="UP000789375">
    <property type="component" value="Unassembled WGS sequence"/>
</dbReference>
<dbReference type="EMBL" id="CAJVPP010001461">
    <property type="protein sequence ID" value="CAG8557079.1"/>
    <property type="molecule type" value="Genomic_DNA"/>
</dbReference>
<reference evidence="1" key="1">
    <citation type="submission" date="2021-06" db="EMBL/GenBank/DDBJ databases">
        <authorList>
            <person name="Kallberg Y."/>
            <person name="Tangrot J."/>
            <person name="Rosling A."/>
        </authorList>
    </citation>
    <scope>NUCLEOTIDE SEQUENCE</scope>
    <source>
        <strain evidence="1">87-6 pot B 2015</strain>
    </source>
</reference>
<gene>
    <name evidence="1" type="ORF">FMOSSE_LOCUS6768</name>
</gene>
<proteinExistence type="predicted"/>